<evidence type="ECO:0000256" key="1">
    <source>
        <dbReference type="SAM" id="MobiDB-lite"/>
    </source>
</evidence>
<dbReference type="VEuPathDB" id="FungiDB:BO80DRAFT_484256"/>
<feature type="compositionally biased region" description="Polar residues" evidence="1">
    <location>
        <begin position="14"/>
        <end position="26"/>
    </location>
</feature>
<dbReference type="AlphaFoldDB" id="A0A395GLX1"/>
<dbReference type="RefSeq" id="XP_025570838.1">
    <property type="nucleotide sequence ID" value="XM_025723459.1"/>
</dbReference>
<dbReference type="Proteomes" id="UP000249402">
    <property type="component" value="Unassembled WGS sequence"/>
</dbReference>
<name>A0A395GLX1_9EURO</name>
<dbReference type="STRING" id="1448316.A0A395GLX1"/>
<dbReference type="EMBL" id="KZ824474">
    <property type="protein sequence ID" value="RAK96510.1"/>
    <property type="molecule type" value="Genomic_DNA"/>
</dbReference>
<keyword evidence="3" id="KW-1185">Reference proteome</keyword>
<evidence type="ECO:0000313" key="2">
    <source>
        <dbReference type="EMBL" id="RAK96510.1"/>
    </source>
</evidence>
<reference evidence="2 3" key="1">
    <citation type="submission" date="2018-02" db="EMBL/GenBank/DDBJ databases">
        <title>The genomes of Aspergillus section Nigri reveals drivers in fungal speciation.</title>
        <authorList>
            <consortium name="DOE Joint Genome Institute"/>
            <person name="Vesth T.C."/>
            <person name="Nybo J."/>
            <person name="Theobald S."/>
            <person name="Brandl J."/>
            <person name="Frisvad J.C."/>
            <person name="Nielsen K.F."/>
            <person name="Lyhne E.K."/>
            <person name="Kogle M.E."/>
            <person name="Kuo A."/>
            <person name="Riley R."/>
            <person name="Clum A."/>
            <person name="Nolan M."/>
            <person name="Lipzen A."/>
            <person name="Salamov A."/>
            <person name="Henrissat B."/>
            <person name="Wiebenga A."/>
            <person name="De vries R.P."/>
            <person name="Grigoriev I.V."/>
            <person name="Mortensen U.H."/>
            <person name="Andersen M.R."/>
            <person name="Baker S.E."/>
        </authorList>
    </citation>
    <scope>NUCLEOTIDE SEQUENCE [LARGE SCALE GENOMIC DNA]</scope>
    <source>
        <strain evidence="2 3">CBS 121593</strain>
    </source>
</reference>
<proteinExistence type="predicted"/>
<organism evidence="2 3">
    <name type="scientific">Aspergillus ibericus CBS 121593</name>
    <dbReference type="NCBI Taxonomy" id="1448316"/>
    <lineage>
        <taxon>Eukaryota</taxon>
        <taxon>Fungi</taxon>
        <taxon>Dikarya</taxon>
        <taxon>Ascomycota</taxon>
        <taxon>Pezizomycotina</taxon>
        <taxon>Eurotiomycetes</taxon>
        <taxon>Eurotiomycetidae</taxon>
        <taxon>Eurotiales</taxon>
        <taxon>Aspergillaceae</taxon>
        <taxon>Aspergillus</taxon>
        <taxon>Aspergillus subgen. Circumdati</taxon>
    </lineage>
</organism>
<protein>
    <submittedName>
        <fullName evidence="2">Uncharacterized protein</fullName>
    </submittedName>
</protein>
<sequence length="230" mass="25134">MFDAFKMVAFGINDTASPGTEPSQPGKNLPIWPPSCPPETSTLYPKPQGMTEVSFIIDGPSGETVESVTYQQASASQGIVTLHHLEYPDVIGGIKVTYESGHAFDLGTVSGAPMSTGVFFEPGDSINRVELFKVAFGLVNISFLCLDAKGRQFTTKALFDASTMRHGIRGTIARHVIDIFTRKYQLLYRRFKGPTREEDIPQGEVVGLWGFDMAERGLSIGLVIDQNNPN</sequence>
<accession>A0A395GLX1</accession>
<dbReference type="OrthoDB" id="4452694at2759"/>
<dbReference type="GeneID" id="37228324"/>
<gene>
    <name evidence="2" type="ORF">BO80DRAFT_484256</name>
</gene>
<evidence type="ECO:0000313" key="3">
    <source>
        <dbReference type="Proteomes" id="UP000249402"/>
    </source>
</evidence>
<feature type="region of interest" description="Disordered" evidence="1">
    <location>
        <begin position="13"/>
        <end position="44"/>
    </location>
</feature>